<accession>A0A2H0BSE8</accession>
<dbReference type="PIRSF" id="PIRSF009320">
    <property type="entry name" value="Nuc_binding_HP_1000"/>
    <property type="match status" value="1"/>
</dbReference>
<reference evidence="2 3" key="1">
    <citation type="submission" date="2017-09" db="EMBL/GenBank/DDBJ databases">
        <title>Depth-based differentiation of microbial function through sediment-hosted aquifers and enrichment of novel symbionts in the deep terrestrial subsurface.</title>
        <authorList>
            <person name="Probst A.J."/>
            <person name="Ladd B."/>
            <person name="Jarett J.K."/>
            <person name="Geller-Mcgrath D.E."/>
            <person name="Sieber C.M."/>
            <person name="Emerson J.B."/>
            <person name="Anantharaman K."/>
            <person name="Thomas B.C."/>
            <person name="Malmstrom R."/>
            <person name="Stieglmeier M."/>
            <person name="Klingl A."/>
            <person name="Woyke T."/>
            <person name="Ryan C.M."/>
            <person name="Banfield J.F."/>
        </authorList>
    </citation>
    <scope>NUCLEOTIDE SEQUENCE [LARGE SCALE GENOMIC DNA]</scope>
    <source>
        <strain evidence="2">CG22_combo_CG10-13_8_21_14_all_47_17</strain>
    </source>
</reference>
<dbReference type="Pfam" id="PF13614">
    <property type="entry name" value="AAA_31"/>
    <property type="match status" value="1"/>
</dbReference>
<evidence type="ECO:0000313" key="3">
    <source>
        <dbReference type="Proteomes" id="UP000231581"/>
    </source>
</evidence>
<dbReference type="FunFam" id="3.40.50.300:FF:000285">
    <property type="entry name" value="Sporulation initiation inhibitor Soj"/>
    <property type="match status" value="1"/>
</dbReference>
<dbReference type="InterPro" id="IPR025669">
    <property type="entry name" value="AAA_dom"/>
</dbReference>
<dbReference type="SUPFAM" id="SSF52540">
    <property type="entry name" value="P-loop containing nucleoside triphosphate hydrolases"/>
    <property type="match status" value="1"/>
</dbReference>
<name>A0A2H0BSE8_9BACT</name>
<dbReference type="CDD" id="cd02042">
    <property type="entry name" value="ParAB_family"/>
    <property type="match status" value="1"/>
</dbReference>
<sequence length="262" mass="28996">MARIISIVNQKGGVGKTTTAVNLGAYLAEKGKFVLIVDLDPQANATSGIGVDHQNLEHGVYEAVLGTVAMRDIVQPTAHQGLHLAPATTALAGLNIELVEMENREFKLRESMMEIRNDYDFILIDCPPTLGLITLNGIVAADEILIPVQAEYYALEGLGQLLETVQLVKERIRPEVDVLGAVITMYDSRTKLSDDVLHELYKYFPNNIFRSVIPRNVRLAEAPSFGRSIAHFDASSKGAKAYERLAQEVLERESHDYHIRTV</sequence>
<dbReference type="AlphaFoldDB" id="A0A2H0BSE8"/>
<proteinExistence type="predicted"/>
<dbReference type="InterPro" id="IPR027417">
    <property type="entry name" value="P-loop_NTPase"/>
</dbReference>
<dbReference type="PANTHER" id="PTHR13696:SF52">
    <property type="entry name" value="PARA FAMILY PROTEIN CT_582"/>
    <property type="match status" value="1"/>
</dbReference>
<evidence type="ECO:0000313" key="2">
    <source>
        <dbReference type="EMBL" id="PIP60593.1"/>
    </source>
</evidence>
<dbReference type="PANTHER" id="PTHR13696">
    <property type="entry name" value="P-LOOP CONTAINING NUCLEOSIDE TRIPHOSPHATE HYDROLASE"/>
    <property type="match status" value="1"/>
</dbReference>
<dbReference type="InterPro" id="IPR050678">
    <property type="entry name" value="DNA_Partitioning_ATPase"/>
</dbReference>
<protein>
    <submittedName>
        <fullName evidence="2">Chromosome partitioning protein ParA</fullName>
    </submittedName>
</protein>
<organism evidence="2 3">
    <name type="scientific">Candidatus Uhrbacteria bacterium CG22_combo_CG10-13_8_21_14_all_47_17</name>
    <dbReference type="NCBI Taxonomy" id="1975041"/>
    <lineage>
        <taxon>Bacteria</taxon>
        <taxon>Candidatus Uhriibacteriota</taxon>
    </lineage>
</organism>
<feature type="domain" description="AAA" evidence="1">
    <location>
        <begin position="3"/>
        <end position="177"/>
    </location>
</feature>
<dbReference type="Gene3D" id="3.40.50.300">
    <property type="entry name" value="P-loop containing nucleotide triphosphate hydrolases"/>
    <property type="match status" value="1"/>
</dbReference>
<evidence type="ECO:0000259" key="1">
    <source>
        <dbReference type="Pfam" id="PF13614"/>
    </source>
</evidence>
<dbReference type="EMBL" id="PCSZ01000050">
    <property type="protein sequence ID" value="PIP60593.1"/>
    <property type="molecule type" value="Genomic_DNA"/>
</dbReference>
<dbReference type="Proteomes" id="UP000231581">
    <property type="component" value="Unassembled WGS sequence"/>
</dbReference>
<gene>
    <name evidence="2" type="ORF">COX00_02595</name>
</gene>
<comment type="caution">
    <text evidence="2">The sequence shown here is derived from an EMBL/GenBank/DDBJ whole genome shotgun (WGS) entry which is preliminary data.</text>
</comment>